<organism evidence="15 16">
    <name type="scientific">Pseudolycoriella hygida</name>
    <dbReference type="NCBI Taxonomy" id="35572"/>
    <lineage>
        <taxon>Eukaryota</taxon>
        <taxon>Metazoa</taxon>
        <taxon>Ecdysozoa</taxon>
        <taxon>Arthropoda</taxon>
        <taxon>Hexapoda</taxon>
        <taxon>Insecta</taxon>
        <taxon>Pterygota</taxon>
        <taxon>Neoptera</taxon>
        <taxon>Endopterygota</taxon>
        <taxon>Diptera</taxon>
        <taxon>Nematocera</taxon>
        <taxon>Sciaroidea</taxon>
        <taxon>Sciaridae</taxon>
        <taxon>Pseudolycoriella</taxon>
    </lineage>
</organism>
<keyword evidence="5 12" id="KW-0808">Transferase</keyword>
<evidence type="ECO:0000256" key="5">
    <source>
        <dbReference type="ARBA" id="ARBA00022679"/>
    </source>
</evidence>
<dbReference type="InterPro" id="IPR038577">
    <property type="entry name" value="GT10-like_C_sf"/>
</dbReference>
<evidence type="ECO:0000256" key="7">
    <source>
        <dbReference type="ARBA" id="ARBA00022968"/>
    </source>
</evidence>
<dbReference type="InterPro" id="IPR001503">
    <property type="entry name" value="Glyco_trans_10"/>
</dbReference>
<evidence type="ECO:0000256" key="6">
    <source>
        <dbReference type="ARBA" id="ARBA00022692"/>
    </source>
</evidence>
<evidence type="ECO:0000256" key="1">
    <source>
        <dbReference type="ARBA" id="ARBA00004447"/>
    </source>
</evidence>
<dbReference type="GO" id="GO:0032580">
    <property type="term" value="C:Golgi cisterna membrane"/>
    <property type="evidence" value="ECO:0007669"/>
    <property type="project" value="UniProtKB-SubCell"/>
</dbReference>
<name>A0A9Q0RVN2_9DIPT</name>
<gene>
    <name evidence="15" type="primary">FucTA_1</name>
    <name evidence="15" type="ORF">Bhyg_16298</name>
</gene>
<evidence type="ECO:0000313" key="16">
    <source>
        <dbReference type="Proteomes" id="UP001151699"/>
    </source>
</evidence>
<dbReference type="Proteomes" id="UP001151699">
    <property type="component" value="Unassembled WGS sequence"/>
</dbReference>
<accession>A0A9Q0RVN2</accession>
<keyword evidence="8" id="KW-1133">Transmembrane helix</keyword>
<comment type="similarity">
    <text evidence="3 12">Belongs to the glycosyltransferase 10 family.</text>
</comment>
<dbReference type="FunFam" id="3.40.50.11660:FF:000004">
    <property type="entry name" value="Glycoprotein 3-alpha-L-fucosyltransferase A"/>
    <property type="match status" value="1"/>
</dbReference>
<evidence type="ECO:0000256" key="12">
    <source>
        <dbReference type="RuleBase" id="RU003832"/>
    </source>
</evidence>
<evidence type="ECO:0000313" key="15">
    <source>
        <dbReference type="EMBL" id="KAJ6633793.1"/>
    </source>
</evidence>
<keyword evidence="6 12" id="KW-0812">Transmembrane</keyword>
<keyword evidence="10" id="KW-0472">Membrane</keyword>
<dbReference type="PANTHER" id="PTHR48438">
    <property type="entry name" value="ALPHA-(1,3)-FUCOSYLTRANSFERASE C-RELATED"/>
    <property type="match status" value="1"/>
</dbReference>
<comment type="caution">
    <text evidence="15">The sequence shown here is derived from an EMBL/GenBank/DDBJ whole genome shotgun (WGS) entry which is preliminary data.</text>
</comment>
<evidence type="ECO:0000259" key="13">
    <source>
        <dbReference type="Pfam" id="PF00852"/>
    </source>
</evidence>
<keyword evidence="9 12" id="KW-0333">Golgi apparatus</keyword>
<feature type="domain" description="Fucosyltransferase C-terminal" evidence="13">
    <location>
        <begin position="194"/>
        <end position="371"/>
    </location>
</feature>
<dbReference type="SUPFAM" id="SSF53756">
    <property type="entry name" value="UDP-Glycosyltransferase/glycogen phosphorylase"/>
    <property type="match status" value="1"/>
</dbReference>
<dbReference type="InterPro" id="IPR031481">
    <property type="entry name" value="Glyco_tran_10_N"/>
</dbReference>
<reference evidence="15" key="1">
    <citation type="submission" date="2022-07" db="EMBL/GenBank/DDBJ databases">
        <authorList>
            <person name="Trinca V."/>
            <person name="Uliana J.V.C."/>
            <person name="Torres T.T."/>
            <person name="Ward R.J."/>
            <person name="Monesi N."/>
        </authorList>
    </citation>
    <scope>NUCLEOTIDE SEQUENCE</scope>
    <source>
        <strain evidence="15">HSMRA1968</strain>
        <tissue evidence="15">Whole embryos</tissue>
    </source>
</reference>
<evidence type="ECO:0000259" key="14">
    <source>
        <dbReference type="Pfam" id="PF17039"/>
    </source>
</evidence>
<evidence type="ECO:0000256" key="2">
    <source>
        <dbReference type="ARBA" id="ARBA00004922"/>
    </source>
</evidence>
<feature type="non-terminal residue" evidence="15">
    <location>
        <position position="1"/>
    </location>
</feature>
<evidence type="ECO:0000256" key="8">
    <source>
        <dbReference type="ARBA" id="ARBA00022989"/>
    </source>
</evidence>
<dbReference type="AlphaFoldDB" id="A0A9Q0RVN2"/>
<evidence type="ECO:0000256" key="10">
    <source>
        <dbReference type="ARBA" id="ARBA00023136"/>
    </source>
</evidence>
<feature type="domain" description="Fucosyltransferase N-terminal" evidence="14">
    <location>
        <begin position="78"/>
        <end position="173"/>
    </location>
</feature>
<evidence type="ECO:0000256" key="11">
    <source>
        <dbReference type="ARBA" id="ARBA00023180"/>
    </source>
</evidence>
<dbReference type="Gene3D" id="3.40.50.11660">
    <property type="entry name" value="Glycosyl transferase family 10, C-terminal domain"/>
    <property type="match status" value="1"/>
</dbReference>
<keyword evidence="11" id="KW-0325">Glycoprotein</keyword>
<dbReference type="OrthoDB" id="427096at2759"/>
<proteinExistence type="inferred from homology"/>
<evidence type="ECO:0000256" key="3">
    <source>
        <dbReference type="ARBA" id="ARBA00008919"/>
    </source>
</evidence>
<protein>
    <recommendedName>
        <fullName evidence="12">Fucosyltransferase</fullName>
        <ecNumber evidence="12">2.4.1.-</ecNumber>
    </recommendedName>
</protein>
<comment type="subcellular location">
    <subcellularLocation>
        <location evidence="1 12">Golgi apparatus</location>
        <location evidence="1 12">Golgi stack membrane</location>
        <topology evidence="1 12">Single-pass type II membrane protein</topology>
    </subcellularLocation>
</comment>
<comment type="pathway">
    <text evidence="2">Protein modification; protein glycosylation.</text>
</comment>
<dbReference type="PANTHER" id="PTHR48438:SF1">
    <property type="entry name" value="ALPHA-(1,3)-FUCOSYLTRANSFERASE C-RELATED"/>
    <property type="match status" value="1"/>
</dbReference>
<dbReference type="InterPro" id="IPR055270">
    <property type="entry name" value="Glyco_tran_10_C"/>
</dbReference>
<keyword evidence="7" id="KW-0735">Signal-anchor</keyword>
<dbReference type="EMBL" id="WJQU01001685">
    <property type="protein sequence ID" value="KAJ6633793.1"/>
    <property type="molecule type" value="Genomic_DNA"/>
</dbReference>
<sequence length="383" mass="45252">TSILLTNAQEGEVNNNIHLPWYFAGGKRYPKPATESQKMHKRVAKLLVFEDPYSDRISNQLMFVPPNYEKILKSGKLKTVLLYNNWNMEEDRDVFTECPVSTCQLTTDRDEAINADLILYKDIFVPTYVPRSPNQIFMIYYLESPYNTISVNYPPVFNWTATYRKDSTIVAPYEKWEYYDPRVKQMEQNQNFAQNKTKKVAWFVSNCKTSNGRLAYAKELQKHINVDIYGRCGGFQCFRNHSNHCFEILNRDYKFYLAFENSNCMYYITEKFFVNALNNNILPIVMGARPEDYESSAPYRSYIHVDEFESPKHLADYLHILDKSDDLYNSYFKWKGTGEFINTYFWCRVCAMLHDDFAITSATYYDDINEWWRPVGTCTSDTW</sequence>
<dbReference type="Pfam" id="PF17039">
    <property type="entry name" value="Glyco_tran_10_N"/>
    <property type="match status" value="1"/>
</dbReference>
<keyword evidence="16" id="KW-1185">Reference proteome</keyword>
<keyword evidence="4 12" id="KW-0328">Glycosyltransferase</keyword>
<dbReference type="EC" id="2.4.1.-" evidence="12"/>
<evidence type="ECO:0000256" key="9">
    <source>
        <dbReference type="ARBA" id="ARBA00023034"/>
    </source>
</evidence>
<evidence type="ECO:0000256" key="4">
    <source>
        <dbReference type="ARBA" id="ARBA00022676"/>
    </source>
</evidence>
<dbReference type="Pfam" id="PF00852">
    <property type="entry name" value="Glyco_transf_10"/>
    <property type="match status" value="1"/>
</dbReference>
<dbReference type="GO" id="GO:0008417">
    <property type="term" value="F:fucosyltransferase activity"/>
    <property type="evidence" value="ECO:0007669"/>
    <property type="project" value="InterPro"/>
</dbReference>